<keyword evidence="2" id="KW-1133">Transmembrane helix</keyword>
<keyword evidence="2" id="KW-0472">Membrane</keyword>
<reference evidence="3 4" key="1">
    <citation type="submission" date="2020-08" db="EMBL/GenBank/DDBJ databases">
        <title>Sequencing the genomes of 1000 actinobacteria strains.</title>
        <authorList>
            <person name="Klenk H.-P."/>
        </authorList>
    </citation>
    <scope>NUCLEOTIDE SEQUENCE [LARGE SCALE GENOMIC DNA]</scope>
    <source>
        <strain evidence="3 4">DSM 44551</strain>
    </source>
</reference>
<evidence type="ECO:0000313" key="3">
    <source>
        <dbReference type="EMBL" id="MBB5435429.1"/>
    </source>
</evidence>
<dbReference type="Proteomes" id="UP000572635">
    <property type="component" value="Unassembled WGS sequence"/>
</dbReference>
<comment type="similarity">
    <text evidence="1">Belongs to the CPA3 antiporters (TC 2.A.63) subunit G family.</text>
</comment>
<evidence type="ECO:0000313" key="4">
    <source>
        <dbReference type="Proteomes" id="UP000572635"/>
    </source>
</evidence>
<sequence length="129" mass="13626">MTATDWATAVLMPLGAFFALTGTIGMVRFPTLLGRMHASTKPDTVALVLILAGAAFQLPDLRSALPLALVAVFQFMTMPVLAQTVGRVAYSRGMVVSEHLVTDELADDLAKREAEEGKAAAEPSPAETP</sequence>
<accession>A0A7W8VGX2</accession>
<feature type="transmembrane region" description="Helical" evidence="2">
    <location>
        <begin position="6"/>
        <end position="29"/>
    </location>
</feature>
<dbReference type="RefSeq" id="WP_184398230.1">
    <property type="nucleotide sequence ID" value="NZ_BAAAJD010000047.1"/>
</dbReference>
<dbReference type="EMBL" id="JACHDB010000002">
    <property type="protein sequence ID" value="MBB5435429.1"/>
    <property type="molecule type" value="Genomic_DNA"/>
</dbReference>
<keyword evidence="4" id="KW-1185">Reference proteome</keyword>
<name>A0A7W8VGX2_9ACTN</name>
<dbReference type="NCBIfam" id="NF009314">
    <property type="entry name" value="PRK12674.1-2"/>
    <property type="match status" value="1"/>
</dbReference>
<dbReference type="InterPro" id="IPR005133">
    <property type="entry name" value="PhaG_MnhG_YufB"/>
</dbReference>
<dbReference type="NCBIfam" id="TIGR01300">
    <property type="entry name" value="CPA3_mnhG_phaG"/>
    <property type="match status" value="1"/>
</dbReference>
<dbReference type="PANTHER" id="PTHR34703:SF1">
    <property type="entry name" value="ANTIPORTER SUBUNIT MNHG2-RELATED"/>
    <property type="match status" value="1"/>
</dbReference>
<dbReference type="GO" id="GO:0015385">
    <property type="term" value="F:sodium:proton antiporter activity"/>
    <property type="evidence" value="ECO:0007669"/>
    <property type="project" value="TreeGrafter"/>
</dbReference>
<dbReference type="AlphaFoldDB" id="A0A7W8VGX2"/>
<dbReference type="Pfam" id="PF03334">
    <property type="entry name" value="PhaG_MnhG_YufB"/>
    <property type="match status" value="1"/>
</dbReference>
<protein>
    <submittedName>
        <fullName evidence="3">Multicomponent Na+:H+ antiporter subunit G</fullName>
    </submittedName>
</protein>
<evidence type="ECO:0000256" key="1">
    <source>
        <dbReference type="ARBA" id="ARBA00008404"/>
    </source>
</evidence>
<keyword evidence="2" id="KW-0812">Transmembrane</keyword>
<gene>
    <name evidence="3" type="ORF">HDA36_005577</name>
</gene>
<proteinExistence type="inferred from homology"/>
<feature type="transmembrane region" description="Helical" evidence="2">
    <location>
        <begin position="64"/>
        <end position="82"/>
    </location>
</feature>
<comment type="caution">
    <text evidence="3">The sequence shown here is derived from an EMBL/GenBank/DDBJ whole genome shotgun (WGS) entry which is preliminary data.</text>
</comment>
<organism evidence="3 4">
    <name type="scientific">Nocardiopsis composta</name>
    <dbReference type="NCBI Taxonomy" id="157465"/>
    <lineage>
        <taxon>Bacteria</taxon>
        <taxon>Bacillati</taxon>
        <taxon>Actinomycetota</taxon>
        <taxon>Actinomycetes</taxon>
        <taxon>Streptosporangiales</taxon>
        <taxon>Nocardiopsidaceae</taxon>
        <taxon>Nocardiopsis</taxon>
    </lineage>
</organism>
<dbReference type="PANTHER" id="PTHR34703">
    <property type="entry name" value="ANTIPORTER SUBUNIT MNHG2-RELATED"/>
    <property type="match status" value="1"/>
</dbReference>
<evidence type="ECO:0000256" key="2">
    <source>
        <dbReference type="SAM" id="Phobius"/>
    </source>
</evidence>